<feature type="region of interest" description="Disordered" evidence="6">
    <location>
        <begin position="399"/>
        <end position="440"/>
    </location>
</feature>
<dbReference type="InterPro" id="IPR001610">
    <property type="entry name" value="PAC"/>
</dbReference>
<evidence type="ECO:0000256" key="3">
    <source>
        <dbReference type="ARBA" id="ARBA00022553"/>
    </source>
</evidence>
<evidence type="ECO:0000256" key="6">
    <source>
        <dbReference type="SAM" id="MobiDB-lite"/>
    </source>
</evidence>
<dbReference type="Gene3D" id="3.30.565.10">
    <property type="entry name" value="Histidine kinase-like ATPase, C-terminal domain"/>
    <property type="match status" value="1"/>
</dbReference>
<dbReference type="PROSITE" id="PS50109">
    <property type="entry name" value="HIS_KIN"/>
    <property type="match status" value="1"/>
</dbReference>
<proteinExistence type="predicted"/>
<evidence type="ECO:0000256" key="4">
    <source>
        <dbReference type="ARBA" id="ARBA00022679"/>
    </source>
</evidence>
<dbReference type="InterPro" id="IPR000700">
    <property type="entry name" value="PAS-assoc_C"/>
</dbReference>
<dbReference type="Gene3D" id="3.30.450.20">
    <property type="entry name" value="PAS domain"/>
    <property type="match status" value="2"/>
</dbReference>
<dbReference type="Gene3D" id="3.30.450.40">
    <property type="match status" value="1"/>
</dbReference>
<dbReference type="CDD" id="cd00130">
    <property type="entry name" value="PAS"/>
    <property type="match status" value="1"/>
</dbReference>
<dbReference type="CDD" id="cd00082">
    <property type="entry name" value="HisKA"/>
    <property type="match status" value="1"/>
</dbReference>
<dbReference type="InterPro" id="IPR000014">
    <property type="entry name" value="PAS"/>
</dbReference>
<dbReference type="PANTHER" id="PTHR43304">
    <property type="entry name" value="PHYTOCHROME-LIKE PROTEIN CPH1"/>
    <property type="match status" value="1"/>
</dbReference>
<evidence type="ECO:0000256" key="2">
    <source>
        <dbReference type="ARBA" id="ARBA00012438"/>
    </source>
</evidence>
<accession>A0A2Z2HUV3</accession>
<dbReference type="InterPro" id="IPR029016">
    <property type="entry name" value="GAF-like_dom_sf"/>
</dbReference>
<dbReference type="PROSITE" id="PS50113">
    <property type="entry name" value="PAC"/>
    <property type="match status" value="1"/>
</dbReference>
<evidence type="ECO:0000313" key="10">
    <source>
        <dbReference type="Proteomes" id="UP000250088"/>
    </source>
</evidence>
<dbReference type="SMART" id="SM00086">
    <property type="entry name" value="PAC"/>
    <property type="match status" value="1"/>
</dbReference>
<organism evidence="9 10">
    <name type="scientific">Natrarchaeobaculum aegyptiacum</name>
    <dbReference type="NCBI Taxonomy" id="745377"/>
    <lineage>
        <taxon>Archaea</taxon>
        <taxon>Methanobacteriati</taxon>
        <taxon>Methanobacteriota</taxon>
        <taxon>Stenosarchaea group</taxon>
        <taxon>Halobacteria</taxon>
        <taxon>Halobacteriales</taxon>
        <taxon>Natrialbaceae</taxon>
        <taxon>Natrarchaeobaculum</taxon>
    </lineage>
</organism>
<dbReference type="InterPro" id="IPR013656">
    <property type="entry name" value="PAS_4"/>
</dbReference>
<evidence type="ECO:0000259" key="8">
    <source>
        <dbReference type="PROSITE" id="PS50113"/>
    </source>
</evidence>
<dbReference type="SUPFAM" id="SSF55781">
    <property type="entry name" value="GAF domain-like"/>
    <property type="match status" value="1"/>
</dbReference>
<evidence type="ECO:0000256" key="5">
    <source>
        <dbReference type="ARBA" id="ARBA00022777"/>
    </source>
</evidence>
<dbReference type="SMART" id="SM00388">
    <property type="entry name" value="HisKA"/>
    <property type="match status" value="1"/>
</dbReference>
<dbReference type="SMART" id="SM00091">
    <property type="entry name" value="PAS"/>
    <property type="match status" value="2"/>
</dbReference>
<dbReference type="Pfam" id="PF08448">
    <property type="entry name" value="PAS_4"/>
    <property type="match status" value="1"/>
</dbReference>
<dbReference type="SUPFAM" id="SSF47384">
    <property type="entry name" value="Homodimeric domain of signal transducing histidine kinase"/>
    <property type="match status" value="1"/>
</dbReference>
<dbReference type="InterPro" id="IPR003661">
    <property type="entry name" value="HisK_dim/P_dom"/>
</dbReference>
<keyword evidence="5" id="KW-0418">Kinase</keyword>
<dbReference type="GO" id="GO:0000155">
    <property type="term" value="F:phosphorelay sensor kinase activity"/>
    <property type="evidence" value="ECO:0007669"/>
    <property type="project" value="InterPro"/>
</dbReference>
<dbReference type="GeneID" id="32895025"/>
<dbReference type="SUPFAM" id="SSF55874">
    <property type="entry name" value="ATPase domain of HSP90 chaperone/DNA topoisomerase II/histidine kinase"/>
    <property type="match status" value="1"/>
</dbReference>
<dbReference type="EC" id="2.7.13.3" evidence="2"/>
<dbReference type="InterPro" id="IPR036097">
    <property type="entry name" value="HisK_dim/P_sf"/>
</dbReference>
<dbReference type="PRINTS" id="PR00344">
    <property type="entry name" value="BCTRLSENSOR"/>
</dbReference>
<dbReference type="InterPro" id="IPR003018">
    <property type="entry name" value="GAF"/>
</dbReference>
<dbReference type="SMART" id="SM00387">
    <property type="entry name" value="HATPase_c"/>
    <property type="match status" value="1"/>
</dbReference>
<dbReference type="RefSeq" id="WP_086888935.1">
    <property type="nucleotide sequence ID" value="NZ_CP019893.1"/>
</dbReference>
<dbReference type="AlphaFoldDB" id="A0A2Z2HUV3"/>
<dbReference type="InterPro" id="IPR003594">
    <property type="entry name" value="HATPase_dom"/>
</dbReference>
<dbReference type="NCBIfam" id="TIGR00229">
    <property type="entry name" value="sensory_box"/>
    <property type="match status" value="1"/>
</dbReference>
<dbReference type="InterPro" id="IPR052162">
    <property type="entry name" value="Sensor_kinase/Photoreceptor"/>
</dbReference>
<reference evidence="10" key="1">
    <citation type="submission" date="2017-02" db="EMBL/GenBank/DDBJ databases">
        <title>Natronthermophilus aegyptiacus gen. nov.,sp. nov., an aerobic, extremely halophilic alkalithermophilic archaeon isolated from the athalassohaline Wadi An Natrun, Egypt.</title>
        <authorList>
            <person name="Zhao B."/>
        </authorList>
    </citation>
    <scope>NUCLEOTIDE SEQUENCE [LARGE SCALE GENOMIC DNA]</scope>
    <source>
        <strain evidence="10">JW/NM-HA 15</strain>
    </source>
</reference>
<gene>
    <name evidence="9" type="ORF">B1756_13070</name>
</gene>
<comment type="catalytic activity">
    <reaction evidence="1">
        <text>ATP + protein L-histidine = ADP + protein N-phospho-L-histidine.</text>
        <dbReference type="EC" id="2.7.13.3"/>
    </reaction>
</comment>
<dbReference type="PANTHER" id="PTHR43304:SF1">
    <property type="entry name" value="PAC DOMAIN-CONTAINING PROTEIN"/>
    <property type="match status" value="1"/>
</dbReference>
<feature type="domain" description="Histidine kinase" evidence="7">
    <location>
        <begin position="479"/>
        <end position="696"/>
    </location>
</feature>
<dbReference type="Gene3D" id="1.10.287.130">
    <property type="match status" value="1"/>
</dbReference>
<dbReference type="EMBL" id="CP019893">
    <property type="protein sequence ID" value="ARS90563.1"/>
    <property type="molecule type" value="Genomic_DNA"/>
</dbReference>
<evidence type="ECO:0000259" key="7">
    <source>
        <dbReference type="PROSITE" id="PS50109"/>
    </source>
</evidence>
<keyword evidence="10" id="KW-1185">Reference proteome</keyword>
<dbReference type="SMART" id="SM00065">
    <property type="entry name" value="GAF"/>
    <property type="match status" value="1"/>
</dbReference>
<evidence type="ECO:0000313" key="9">
    <source>
        <dbReference type="EMBL" id="ARS90563.1"/>
    </source>
</evidence>
<dbReference type="Pfam" id="PF00512">
    <property type="entry name" value="HisKA"/>
    <property type="match status" value="1"/>
</dbReference>
<dbReference type="KEGG" id="naj:B1756_13070"/>
<dbReference type="InterPro" id="IPR005467">
    <property type="entry name" value="His_kinase_dom"/>
</dbReference>
<dbReference type="Pfam" id="PF02518">
    <property type="entry name" value="HATPase_c"/>
    <property type="match status" value="1"/>
</dbReference>
<dbReference type="InterPro" id="IPR035965">
    <property type="entry name" value="PAS-like_dom_sf"/>
</dbReference>
<feature type="domain" description="PAC" evidence="8">
    <location>
        <begin position="254"/>
        <end position="306"/>
    </location>
</feature>
<dbReference type="Pfam" id="PF01590">
    <property type="entry name" value="GAF"/>
    <property type="match status" value="1"/>
</dbReference>
<dbReference type="SUPFAM" id="SSF55785">
    <property type="entry name" value="PYP-like sensor domain (PAS domain)"/>
    <property type="match status" value="2"/>
</dbReference>
<dbReference type="Proteomes" id="UP000250088">
    <property type="component" value="Chromosome"/>
</dbReference>
<dbReference type="OrthoDB" id="342253at2157"/>
<keyword evidence="4" id="KW-0808">Transferase</keyword>
<keyword evidence="3" id="KW-0597">Phosphoprotein</keyword>
<evidence type="ECO:0000256" key="1">
    <source>
        <dbReference type="ARBA" id="ARBA00000085"/>
    </source>
</evidence>
<dbReference type="InterPro" id="IPR036890">
    <property type="entry name" value="HATPase_C_sf"/>
</dbReference>
<name>A0A2Z2HUV3_9EURY</name>
<dbReference type="InterPro" id="IPR004358">
    <property type="entry name" value="Sig_transdc_His_kin-like_C"/>
</dbReference>
<sequence length="697" mass="76582">MSPGEQEGKAAAASVSRRQQNAVAALGQQALESDDLDALFADTVARVAEILECQYAKVLEHQPDGETLRLRSGVGWRDGLVGSATVPTDRDSQAGFTLLREAPVVVDDLEQESRFSGPDLLTDHGVASGVSAVIGSVEDPWGVLGVHATEPGAFSEHDATFVQNVANLLASAIETTQTQRRFEAIFEDPNILVGLLEPDGTVVDINQTAMEYVDADLVDVVGEPFWETPWWGRGRDVREDVREWTERAAAGEYVDFQADLIRPDGTGYTLEGVFRPVTDDDGDVVSIIVSDRDVSDRRERERELRKSEQRYRTLAENFPNGIVTMFDADRRYTLAAGRGFEDLPISAAEVEGEYVGDVWDGEMGPTLESAFADTLRGETQVVEGEYAGREWVIRIVPLTAQDTPNDDDVPESVPDGVAQPAGGQRDGHGDDIGGEPSDDVDTHPDVFGGMTIAQDVTEQVERERRLAESNRRLEQFAYAASHDLQEPLRMVSSYLTLLESRYGDQLDDDAAEFLAFAVDGADRMRAMIDGLLAYSRVDTQGQPLEPVDLDDIVDDVLADLQVRIDDHDATVTRDDLPEVMGDPAQLRRVFQNLVTNAITYNRADPDPPRVHLESAYDECTAMWEITVCDNGIGIDEADQERIFEVFERLHSREQYAGTGIGLALSQRILERHGGEIRVDSEPGEGSAFTIRLPAVSG</sequence>
<dbReference type="FunFam" id="3.30.565.10:FF:000006">
    <property type="entry name" value="Sensor histidine kinase WalK"/>
    <property type="match status" value="1"/>
</dbReference>
<protein>
    <recommendedName>
        <fullName evidence="2">histidine kinase</fullName>
        <ecNumber evidence="2">2.7.13.3</ecNumber>
    </recommendedName>
</protein>